<keyword evidence="1" id="KW-0489">Methyltransferase</keyword>
<dbReference type="GO" id="GO:0032259">
    <property type="term" value="P:methylation"/>
    <property type="evidence" value="ECO:0007669"/>
    <property type="project" value="UniProtKB-KW"/>
</dbReference>
<accession>A0A380FCI8</accession>
<keyword evidence="1" id="KW-0808">Transferase</keyword>
<gene>
    <name evidence="1" type="primary">metE_4</name>
    <name evidence="1" type="ORF">NCTC12195_00609</name>
</gene>
<name>A0A380FCI8_STAGA</name>
<evidence type="ECO:0000313" key="1">
    <source>
        <dbReference type="EMBL" id="SUM31203.1"/>
    </source>
</evidence>
<dbReference type="GO" id="GO:0003871">
    <property type="term" value="F:5-methyltetrahydropteroyltriglutamate-homocysteine S-methyltransferase activity"/>
    <property type="evidence" value="ECO:0007669"/>
    <property type="project" value="UniProtKB-EC"/>
</dbReference>
<organism evidence="1 2">
    <name type="scientific">Staphylococcus gallinarum</name>
    <dbReference type="NCBI Taxonomy" id="1293"/>
    <lineage>
        <taxon>Bacteria</taxon>
        <taxon>Bacillati</taxon>
        <taxon>Bacillota</taxon>
        <taxon>Bacilli</taxon>
        <taxon>Bacillales</taxon>
        <taxon>Staphylococcaceae</taxon>
        <taxon>Staphylococcus</taxon>
    </lineage>
</organism>
<dbReference type="Proteomes" id="UP000255277">
    <property type="component" value="Unassembled WGS sequence"/>
</dbReference>
<proteinExistence type="predicted"/>
<reference evidence="1 2" key="1">
    <citation type="submission" date="2018-06" db="EMBL/GenBank/DDBJ databases">
        <authorList>
            <consortium name="Pathogen Informatics"/>
            <person name="Doyle S."/>
        </authorList>
    </citation>
    <scope>NUCLEOTIDE SEQUENCE [LARGE SCALE GENOMIC DNA]</scope>
    <source>
        <strain evidence="1 2">NCTC12195</strain>
    </source>
</reference>
<dbReference type="EC" id="2.1.1.14" evidence="1"/>
<dbReference type="EMBL" id="UHDK01000001">
    <property type="protein sequence ID" value="SUM31203.1"/>
    <property type="molecule type" value="Genomic_DNA"/>
</dbReference>
<dbReference type="AlphaFoldDB" id="A0A380FCI8"/>
<protein>
    <submittedName>
        <fullName evidence="1">5-methyltetrahydropteroyltriglutamate--homocysteine S-methyltransferase</fullName>
        <ecNumber evidence="1">2.1.1.14</ecNumber>
    </submittedName>
</protein>
<evidence type="ECO:0000313" key="2">
    <source>
        <dbReference type="Proteomes" id="UP000255277"/>
    </source>
</evidence>
<sequence length="52" mass="5908">MKPALVEDDSADYEDITAAAYKYFADAGLEDKLVIQTYFERVKFKILKQSTG</sequence>